<evidence type="ECO:0000256" key="4">
    <source>
        <dbReference type="ARBA" id="ARBA00022741"/>
    </source>
</evidence>
<evidence type="ECO:0000256" key="9">
    <source>
        <dbReference type="ARBA" id="ARBA00047469"/>
    </source>
</evidence>
<evidence type="ECO:0000256" key="7">
    <source>
        <dbReference type="ARBA" id="ARBA00023146"/>
    </source>
</evidence>
<dbReference type="Proteomes" id="UP000054524">
    <property type="component" value="Unassembled WGS sequence"/>
</dbReference>
<keyword evidence="5 10" id="KW-0067">ATP-binding</keyword>
<keyword evidence="4 10" id="KW-0547">Nucleotide-binding</keyword>
<dbReference type="EMBL" id="AKIJ01000006">
    <property type="protein sequence ID" value="KFG25157.1"/>
    <property type="molecule type" value="Genomic_DNA"/>
</dbReference>
<gene>
    <name evidence="13" type="ORF">NESG_02377</name>
</gene>
<sequence>MNAQSSTHPVKDGKKEEILEIERTMQALWKERKEYEMDANPGQKKYLTTFPYAYMNGKLHLGHMFSFSKADFAARYKRVTGYNSLFPYAFHCTGMPIKAAADKLKDELTGVRKTGQADILRSMDIEEEEIEKFADAEHWLRYFPEKAQQTLERFGASVDWRRCFITTDINWFYDSFIRWQFEKLKKQNRISFGKRYTIYCPKDNQPCMDHDRQSGEGVLPQEYQLLKVPFMQEEKKYTLLVVQKENAAAPYKCVVSTGVTYNILDMQGELLIAAPSTLPNLQAQHYSVKVVGTIEGTSLVGGTIQCSGEEVVIEGTAAVTLPASKIILSSASKVEEKKENKKEQQTEYPTLQYYEPLSKVISRSGAECIVALVDQWHINYGEDSWKALAQECLDEMTLTKETREAMNCGLDWLSKWACSRSYGLGTRIPWDTQYVIDSLSDSTIYMAFYTVKHLLSEDIFGEVPLLDKSLIDYNFWEAVFGEENQKTEISTHPVVLKLRKEFAYFYPVDLRTSAKDLTNNHLLFFVYNHVSLFRKELWPQRIFTNGHVLLDGEKMSKSIGNFLTGDQAIDKFGADAVRLTLASGGDTGQDSNFSQQACNASVLRIHKIYKQLSPIFSGCRFASLEAEIESLELQLKKELSSKFTLDSLMLNKVLSIKNQTIDAYENLFFREGVMHGFYTLEPLIEHHSKASDNHTLIKYAWLVFLALNYPIIPHTTEYILKDATEKPFGTGEILKKSEVSQSIVDMGLWIDKVVAHTKKAMARYRKKGQRISHIELAFLKEILPWHAKADTLKSTQEIKDTDWKAYGVSLSDALQYASAKPKILPGRIEALTLLHKRIAQELELTQVDFVEDTRGGLDLPTVRILK</sequence>
<evidence type="ECO:0000313" key="13">
    <source>
        <dbReference type="EMBL" id="KFG25157.1"/>
    </source>
</evidence>
<evidence type="ECO:0000259" key="11">
    <source>
        <dbReference type="Pfam" id="PF00133"/>
    </source>
</evidence>
<evidence type="ECO:0000256" key="2">
    <source>
        <dbReference type="ARBA" id="ARBA00013164"/>
    </source>
</evidence>
<evidence type="ECO:0000256" key="10">
    <source>
        <dbReference type="RuleBase" id="RU363039"/>
    </source>
</evidence>
<dbReference type="GO" id="GO:0006429">
    <property type="term" value="P:leucyl-tRNA aminoacylation"/>
    <property type="evidence" value="ECO:0007669"/>
    <property type="project" value="InterPro"/>
</dbReference>
<dbReference type="RefSeq" id="XP_052903712.1">
    <property type="nucleotide sequence ID" value="XM_053049981.1"/>
</dbReference>
<dbReference type="InterPro" id="IPR004493">
    <property type="entry name" value="Leu-tRNA-synth_Ia_arc/euk"/>
</dbReference>
<evidence type="ECO:0000256" key="3">
    <source>
        <dbReference type="ARBA" id="ARBA00022598"/>
    </source>
</evidence>
<keyword evidence="7 10" id="KW-0030">Aminoacyl-tRNA synthetase</keyword>
<dbReference type="FunFam" id="3.40.50.620:FF:000426">
    <property type="entry name" value="Leucyl-tRNA synthetase a"/>
    <property type="match status" value="1"/>
</dbReference>
<evidence type="ECO:0000256" key="8">
    <source>
        <dbReference type="ARBA" id="ARBA00030520"/>
    </source>
</evidence>
<reference evidence="13 14" key="1">
    <citation type="journal article" date="2014" name="Genome Announc.">
        <title>Genome Sequence of the Microsporidian Species Nematocida sp1 Strain ERTm6 (ATCC PRA-372).</title>
        <authorList>
            <person name="Bakowski M.A."/>
            <person name="Priest M."/>
            <person name="Young S."/>
            <person name="Cuomo C.A."/>
            <person name="Troemel E.R."/>
        </authorList>
    </citation>
    <scope>NUCLEOTIDE SEQUENCE [LARGE SCALE GENOMIC DNA]</scope>
    <source>
        <strain evidence="13 14">ERTm6</strain>
    </source>
</reference>
<comment type="catalytic activity">
    <reaction evidence="9">
        <text>tRNA(Leu) + L-leucine + ATP = L-leucyl-tRNA(Leu) + AMP + diphosphate</text>
        <dbReference type="Rhea" id="RHEA:11688"/>
        <dbReference type="Rhea" id="RHEA-COMP:9613"/>
        <dbReference type="Rhea" id="RHEA-COMP:9622"/>
        <dbReference type="ChEBI" id="CHEBI:30616"/>
        <dbReference type="ChEBI" id="CHEBI:33019"/>
        <dbReference type="ChEBI" id="CHEBI:57427"/>
        <dbReference type="ChEBI" id="CHEBI:78442"/>
        <dbReference type="ChEBI" id="CHEBI:78494"/>
        <dbReference type="ChEBI" id="CHEBI:456215"/>
        <dbReference type="EC" id="6.1.1.4"/>
    </reaction>
</comment>
<dbReference type="InterPro" id="IPR015413">
    <property type="entry name" value="Methionyl/Leucyl_tRNA_Synth"/>
</dbReference>
<dbReference type="AlphaFoldDB" id="A0A086IZ39"/>
<organism evidence="13 14">
    <name type="scientific">Nematocida ausubeli (strain ATCC PRA-371 / ERTm2)</name>
    <name type="common">Nematode killer fungus</name>
    <dbReference type="NCBI Taxonomy" id="1913371"/>
    <lineage>
        <taxon>Eukaryota</taxon>
        <taxon>Fungi</taxon>
        <taxon>Fungi incertae sedis</taxon>
        <taxon>Microsporidia</taxon>
        <taxon>Nematocida</taxon>
    </lineage>
</organism>
<dbReference type="GeneID" id="77677350"/>
<protein>
    <recommendedName>
        <fullName evidence="2">leucine--tRNA ligase</fullName>
        <ecNumber evidence="2">6.1.1.4</ecNumber>
    </recommendedName>
    <alternativeName>
        <fullName evidence="8">Leucyl-tRNA synthetase</fullName>
    </alternativeName>
</protein>
<keyword evidence="6 10" id="KW-0648">Protein biosynthesis</keyword>
<dbReference type="EC" id="6.1.1.4" evidence="2"/>
<dbReference type="InterPro" id="IPR002300">
    <property type="entry name" value="aa-tRNA-synth_Ia"/>
</dbReference>
<evidence type="ECO:0000259" key="12">
    <source>
        <dbReference type="Pfam" id="PF09334"/>
    </source>
</evidence>
<evidence type="ECO:0000256" key="5">
    <source>
        <dbReference type="ARBA" id="ARBA00022840"/>
    </source>
</evidence>
<evidence type="ECO:0000313" key="14">
    <source>
        <dbReference type="Proteomes" id="UP000054524"/>
    </source>
</evidence>
<feature type="domain" description="Aminoacyl-tRNA synthetase class Ia" evidence="11">
    <location>
        <begin position="25"/>
        <end position="430"/>
    </location>
</feature>
<feature type="domain" description="Methionyl/Leucyl tRNA synthetase" evidence="12">
    <location>
        <begin position="514"/>
        <end position="599"/>
    </location>
</feature>
<dbReference type="InterPro" id="IPR014729">
    <property type="entry name" value="Rossmann-like_a/b/a_fold"/>
</dbReference>
<dbReference type="Pfam" id="PF09334">
    <property type="entry name" value="tRNA-synt_1g"/>
    <property type="match status" value="1"/>
</dbReference>
<evidence type="ECO:0000256" key="1">
    <source>
        <dbReference type="ARBA" id="ARBA00005594"/>
    </source>
</evidence>
<keyword evidence="14" id="KW-1185">Reference proteome</keyword>
<dbReference type="Gene3D" id="3.40.50.620">
    <property type="entry name" value="HUPs"/>
    <property type="match status" value="2"/>
</dbReference>
<dbReference type="GO" id="GO:0005524">
    <property type="term" value="F:ATP binding"/>
    <property type="evidence" value="ECO:0007669"/>
    <property type="project" value="UniProtKB-KW"/>
</dbReference>
<keyword evidence="3 10" id="KW-0436">Ligase</keyword>
<proteinExistence type="inferred from homology"/>
<comment type="caution">
    <text evidence="13">The sequence shown here is derived from an EMBL/GenBank/DDBJ whole genome shotgun (WGS) entry which is preliminary data.</text>
</comment>
<dbReference type="PANTHER" id="PTHR45794:SF1">
    <property type="entry name" value="LEUCINE--TRNA LIGASE, CYTOPLASMIC"/>
    <property type="match status" value="1"/>
</dbReference>
<dbReference type="GO" id="GO:0004823">
    <property type="term" value="F:leucine-tRNA ligase activity"/>
    <property type="evidence" value="ECO:0007669"/>
    <property type="project" value="UniProtKB-EC"/>
</dbReference>
<name>A0A086IZ39_NEMA1</name>
<comment type="similarity">
    <text evidence="1 10">Belongs to the class-I aminoacyl-tRNA synthetase family.</text>
</comment>
<dbReference type="OrthoDB" id="10249672at2759"/>
<evidence type="ECO:0000256" key="6">
    <source>
        <dbReference type="ARBA" id="ARBA00022917"/>
    </source>
</evidence>
<dbReference type="SUPFAM" id="SSF52374">
    <property type="entry name" value="Nucleotidylyl transferase"/>
    <property type="match status" value="1"/>
</dbReference>
<dbReference type="PANTHER" id="PTHR45794">
    <property type="entry name" value="LEUCYL-TRNA SYNTHETASE"/>
    <property type="match status" value="1"/>
</dbReference>
<accession>A0A086IZ39</accession>
<dbReference type="Pfam" id="PF00133">
    <property type="entry name" value="tRNA-synt_1"/>
    <property type="match status" value="1"/>
</dbReference>
<dbReference type="HOGENOM" id="CLU_004174_0_0_1"/>
<dbReference type="CDD" id="cd00812">
    <property type="entry name" value="LeuRS_core"/>
    <property type="match status" value="1"/>
</dbReference>